<evidence type="ECO:0008006" key="4">
    <source>
        <dbReference type="Google" id="ProtNLM"/>
    </source>
</evidence>
<feature type="chain" id="PRO_5033009060" description="Lipocalin-like domain-containing protein" evidence="1">
    <location>
        <begin position="22"/>
        <end position="147"/>
    </location>
</feature>
<dbReference type="AlphaFoldDB" id="A0A840TWR6"/>
<dbReference type="Proteomes" id="UP000557307">
    <property type="component" value="Unassembled WGS sequence"/>
</dbReference>
<protein>
    <recommendedName>
        <fullName evidence="4">Lipocalin-like domain-containing protein</fullName>
    </recommendedName>
</protein>
<proteinExistence type="predicted"/>
<keyword evidence="1" id="KW-0732">Signal</keyword>
<organism evidence="2 3">
    <name type="scientific">Rhabdobacter roseus</name>
    <dbReference type="NCBI Taxonomy" id="1655419"/>
    <lineage>
        <taxon>Bacteria</taxon>
        <taxon>Pseudomonadati</taxon>
        <taxon>Bacteroidota</taxon>
        <taxon>Cytophagia</taxon>
        <taxon>Cytophagales</taxon>
        <taxon>Cytophagaceae</taxon>
        <taxon>Rhabdobacter</taxon>
    </lineage>
</organism>
<gene>
    <name evidence="2" type="ORF">HNQ92_005538</name>
</gene>
<evidence type="ECO:0000313" key="3">
    <source>
        <dbReference type="Proteomes" id="UP000557307"/>
    </source>
</evidence>
<comment type="caution">
    <text evidence="2">The sequence shown here is derived from an EMBL/GenBank/DDBJ whole genome shotgun (WGS) entry which is preliminary data.</text>
</comment>
<accession>A0A840TWR6</accession>
<reference evidence="2 3" key="1">
    <citation type="submission" date="2020-08" db="EMBL/GenBank/DDBJ databases">
        <title>Genomic Encyclopedia of Type Strains, Phase IV (KMG-IV): sequencing the most valuable type-strain genomes for metagenomic binning, comparative biology and taxonomic classification.</title>
        <authorList>
            <person name="Goeker M."/>
        </authorList>
    </citation>
    <scope>NUCLEOTIDE SEQUENCE [LARGE SCALE GENOMIC DNA]</scope>
    <source>
        <strain evidence="2 3">DSM 105074</strain>
    </source>
</reference>
<evidence type="ECO:0000313" key="2">
    <source>
        <dbReference type="EMBL" id="MBB5287375.1"/>
    </source>
</evidence>
<name>A0A840TWR6_9BACT</name>
<dbReference type="RefSeq" id="WP_184179421.1">
    <property type="nucleotide sequence ID" value="NZ_JACHGF010000017.1"/>
</dbReference>
<feature type="signal peptide" evidence="1">
    <location>
        <begin position="1"/>
        <end position="21"/>
    </location>
</feature>
<sequence>MKKFPFIARMLLLAASLIATSCSDGGPKTCQVPSVEGQKNNVIGKWKLMTMDRLMGRDGPVTIDLSCDNVIFHFMNDGTVTIHSDTEKYSDYGDEKLPYEWENPTLPATYGQLTINQLTWPAGVEEREMILDNSPLDWGRRILVRIE</sequence>
<dbReference type="PROSITE" id="PS51257">
    <property type="entry name" value="PROKAR_LIPOPROTEIN"/>
    <property type="match status" value="1"/>
</dbReference>
<keyword evidence="3" id="KW-1185">Reference proteome</keyword>
<evidence type="ECO:0000256" key="1">
    <source>
        <dbReference type="SAM" id="SignalP"/>
    </source>
</evidence>
<dbReference type="EMBL" id="JACHGF010000017">
    <property type="protein sequence ID" value="MBB5287375.1"/>
    <property type="molecule type" value="Genomic_DNA"/>
</dbReference>